<reference evidence="2 3" key="1">
    <citation type="submission" date="2019-11" db="EMBL/GenBank/DDBJ databases">
        <title>Comparative genomics of hydrocarbon-degrading Desulfosarcina strains.</title>
        <authorList>
            <person name="Watanabe M."/>
            <person name="Kojima H."/>
            <person name="Fukui M."/>
        </authorList>
    </citation>
    <scope>NUCLEOTIDE SEQUENCE [LARGE SCALE GENOMIC DNA]</scope>
    <source>
        <strain evidence="2 3">28bB2T</strain>
    </source>
</reference>
<dbReference type="EMBL" id="AP021876">
    <property type="protein sequence ID" value="BBO85682.1"/>
    <property type="molecule type" value="Genomic_DNA"/>
</dbReference>
<evidence type="ECO:0000313" key="3">
    <source>
        <dbReference type="Proteomes" id="UP000425960"/>
    </source>
</evidence>
<dbReference type="GO" id="GO:0005524">
    <property type="term" value="F:ATP binding"/>
    <property type="evidence" value="ECO:0007669"/>
    <property type="project" value="InterPro"/>
</dbReference>
<dbReference type="SMART" id="SM00382">
    <property type="entry name" value="AAA"/>
    <property type="match status" value="1"/>
</dbReference>
<gene>
    <name evidence="2" type="ORF">DSCO28_62480</name>
</gene>
<feature type="domain" description="AAA+ ATPase" evidence="1">
    <location>
        <begin position="50"/>
        <end position="249"/>
    </location>
</feature>
<dbReference type="Gene3D" id="3.40.50.300">
    <property type="entry name" value="P-loop containing nucleotide triphosphate hydrolases"/>
    <property type="match status" value="1"/>
</dbReference>
<organism evidence="2 3">
    <name type="scientific">Desulfosarcina ovata subsp. sediminis</name>
    <dbReference type="NCBI Taxonomy" id="885957"/>
    <lineage>
        <taxon>Bacteria</taxon>
        <taxon>Pseudomonadati</taxon>
        <taxon>Thermodesulfobacteriota</taxon>
        <taxon>Desulfobacteria</taxon>
        <taxon>Desulfobacterales</taxon>
        <taxon>Desulfosarcinaceae</taxon>
        <taxon>Desulfosarcina</taxon>
    </lineage>
</organism>
<evidence type="ECO:0000259" key="1">
    <source>
        <dbReference type="SMART" id="SM00382"/>
    </source>
</evidence>
<dbReference type="InterPro" id="IPR027417">
    <property type="entry name" value="P-loop_NTPase"/>
</dbReference>
<dbReference type="Pfam" id="PF07728">
    <property type="entry name" value="AAA_5"/>
    <property type="match status" value="1"/>
</dbReference>
<protein>
    <submittedName>
        <fullName evidence="2">ATPase AAA</fullName>
    </submittedName>
</protein>
<dbReference type="PANTHER" id="PTHR42759:SF1">
    <property type="entry name" value="MAGNESIUM-CHELATASE SUBUNIT CHLD"/>
    <property type="match status" value="1"/>
</dbReference>
<dbReference type="SUPFAM" id="SSF52540">
    <property type="entry name" value="P-loop containing nucleoside triphosphate hydrolases"/>
    <property type="match status" value="1"/>
</dbReference>
<dbReference type="Proteomes" id="UP000425960">
    <property type="component" value="Chromosome"/>
</dbReference>
<dbReference type="GO" id="GO:0016887">
    <property type="term" value="F:ATP hydrolysis activity"/>
    <property type="evidence" value="ECO:0007669"/>
    <property type="project" value="InterPro"/>
</dbReference>
<accession>A0A5K7ZZK5</accession>
<dbReference type="CDD" id="cd00009">
    <property type="entry name" value="AAA"/>
    <property type="match status" value="1"/>
</dbReference>
<dbReference type="InterPro" id="IPR003593">
    <property type="entry name" value="AAA+_ATPase"/>
</dbReference>
<evidence type="ECO:0000313" key="2">
    <source>
        <dbReference type="EMBL" id="BBO85682.1"/>
    </source>
</evidence>
<name>A0A5K7ZZK5_9BACT</name>
<dbReference type="InterPro" id="IPR011704">
    <property type="entry name" value="ATPase_dyneun-rel_AAA"/>
</dbReference>
<dbReference type="InterPro" id="IPR050764">
    <property type="entry name" value="CbbQ/NirQ/NorQ/GpvN"/>
</dbReference>
<dbReference type="PANTHER" id="PTHR42759">
    <property type="entry name" value="MOXR FAMILY PROTEIN"/>
    <property type="match status" value="1"/>
</dbReference>
<dbReference type="AlphaFoldDB" id="A0A5K7ZZK5"/>
<sequence>MTNYYTGDSNWPEIGATLDLAPPISKVFEAPMDYLPASGLVAAVNAALMLGQPLILTGEPGTGKTQLAYHVARRLGLLRPIKFEVKSTTESRDLFYTVDSIRQFRDYSVKKDGDLDPLDYIEFQSLGLAILRAAEAESHSIPREKFDHRPRADLWPEDPATIPMPHRSVVLIDEIDKAPRDVPNDLLNELEHLYFRIPELSHHHQVAGPITARSDLRPIVIFTSNSEKNLPAAFLRRCVFYNIEFPDREELQKIVEARMANLPMLRPLIQDVLTFVTDHLRNGPRALDDKPGTAEVLSFLLALHRMDVGEREGLKACCEAAMNAVGTLAKNDKDLKKVQSQLKHYCGA</sequence>
<proteinExistence type="predicted"/>
<dbReference type="KEGG" id="dov:DSCO28_62480"/>
<dbReference type="RefSeq" id="WP_155325202.1">
    <property type="nucleotide sequence ID" value="NZ_AP021876.1"/>
</dbReference>